<name>A0A1Q2GZ31_9GAMM</name>
<sequence>MFKRVGLIVGAVLLSILLLGYVFRLPLLQWVIAPELKKAGITLSCLDFSITSSLNIHSDKVCVNYQNQQLQLTGITVNTKRVDIENAVLTVNPLPKSKNANQLAKNLDLALPLNRPLINIKQLVVKSEEFNKPLKISILEPELNKFNVSGDIKASAILTANKVSGQFLINDALLKQVINTKNTLISDANFNSQQAFSFDGIEFELNGGISSQFTHTYEFSHTNQQCQVNVLTNGKLATRFNLNSQALILNTDLLNNKINLTPSCAELIPPSECADFVSNQVPLNWQLKLPQSIRLEGSELSVPVINLVSEGDKQFDILITGTTLNIKSPLEYLQTNLSAQINTPDINNISVNAQLSGAVIKGDYAVMLESLPEFVPATANGLSLSGRFDISEFIDSKPIGLINAKLTLSSVDAFDISAVQYQGDLTAKMDTELNAEVTLTQQLKSAEYKEFTVSGINNTLTAKANLGVGELFADLTAKTNIKAVNSPDIKLNNIKVESTGLQSRALKATHHAFINDVELVINHHMSSQAHPFEVIIPEQNALPLNKFIRQFEPLAQLTKGEFNGYISGDVNLQNALFNMGISHTSALYNDYLASDLNSVFSGEYNSGKLNVKPTTFNLNEFRAGAVVKTIEGQWQVSSNTALINDVKGSVFGGEFSLDTYTIGKPNQVANVKFENIDASKLVTLDDKSGIVLTGRLAGSLPVHFDSGKIEIIDGSLFSQGTGNLKITNNAAFDSVMQQQQELQPVLGLLTNLDIQKLNSSVALKNDGWLKLGVNLQGYNKAEQQQVNFNYNHEENVFTLLRALRLSDEITQKVEQQYSQKGN</sequence>
<evidence type="ECO:0000313" key="2">
    <source>
        <dbReference type="Proteomes" id="UP000188243"/>
    </source>
</evidence>
<accession>A0A1Q2GZ31</accession>
<protein>
    <submittedName>
        <fullName evidence="1">Uncharacterized protein</fullName>
    </submittedName>
</protein>
<reference evidence="1 2" key="1">
    <citation type="submission" date="2017-02" db="EMBL/GenBank/DDBJ databases">
        <title>Complete genome sequence of the cold-active Pseudoalteromonas aliena strain EH1 isolated from Arctic seawater.</title>
        <authorList>
            <person name="Kim E."/>
            <person name="Heo E."/>
            <person name="Kim H."/>
            <person name="Kim D."/>
        </authorList>
    </citation>
    <scope>NUCLEOTIDE SEQUENCE [LARGE SCALE GENOMIC DNA]</scope>
    <source>
        <strain evidence="1 2">EH1</strain>
    </source>
</reference>
<gene>
    <name evidence="1" type="ORF">B0W48_11605</name>
</gene>
<organism evidence="1 2">
    <name type="scientific">Pseudoalteromonas aliena</name>
    <dbReference type="NCBI Taxonomy" id="247523"/>
    <lineage>
        <taxon>Bacteria</taxon>
        <taxon>Pseudomonadati</taxon>
        <taxon>Pseudomonadota</taxon>
        <taxon>Gammaproteobacteria</taxon>
        <taxon>Alteromonadales</taxon>
        <taxon>Pseudoalteromonadaceae</taxon>
        <taxon>Pseudoalteromonas</taxon>
    </lineage>
</organism>
<dbReference type="Pfam" id="PF11739">
    <property type="entry name" value="YdbH-like"/>
    <property type="match status" value="1"/>
</dbReference>
<dbReference type="RefSeq" id="WP_077537073.1">
    <property type="nucleotide sequence ID" value="NZ_CP019628.1"/>
</dbReference>
<proteinExistence type="predicted"/>
<dbReference type="AlphaFoldDB" id="A0A1Q2GZ31"/>
<dbReference type="KEGG" id="paln:B0W48_11605"/>
<evidence type="ECO:0000313" key="1">
    <source>
        <dbReference type="EMBL" id="AQQ00379.1"/>
    </source>
</evidence>
<dbReference type="Proteomes" id="UP000188243">
    <property type="component" value="Chromosome"/>
</dbReference>
<dbReference type="InterPro" id="IPR021730">
    <property type="entry name" value="YdbH"/>
</dbReference>
<dbReference type="STRING" id="247523.B0W48_11605"/>
<dbReference type="EMBL" id="CP019628">
    <property type="protein sequence ID" value="AQQ00379.1"/>
    <property type="molecule type" value="Genomic_DNA"/>
</dbReference>